<dbReference type="PANTHER" id="PTHR22765:SF272">
    <property type="entry name" value="E3 UBIQUITIN-PROTEIN LIGASE PRAJA-2"/>
    <property type="match status" value="1"/>
</dbReference>
<evidence type="ECO:0000256" key="4">
    <source>
        <dbReference type="ARBA" id="ARBA00022723"/>
    </source>
</evidence>
<dbReference type="InterPro" id="IPR001841">
    <property type="entry name" value="Znf_RING"/>
</dbReference>
<accession>A0A7J7NX88</accession>
<evidence type="ECO:0000256" key="3">
    <source>
        <dbReference type="ARBA" id="ARBA00022679"/>
    </source>
</evidence>
<dbReference type="GO" id="GO:0008270">
    <property type="term" value="F:zinc ion binding"/>
    <property type="evidence" value="ECO:0007669"/>
    <property type="project" value="UniProtKB-KW"/>
</dbReference>
<evidence type="ECO:0000313" key="10">
    <source>
        <dbReference type="EMBL" id="KAF6171680.1"/>
    </source>
</evidence>
<dbReference type="GO" id="GO:0006511">
    <property type="term" value="P:ubiquitin-dependent protein catabolic process"/>
    <property type="evidence" value="ECO:0007669"/>
    <property type="project" value="TreeGrafter"/>
</dbReference>
<comment type="caution">
    <text evidence="10">The sequence shown here is derived from an EMBL/GenBank/DDBJ whole genome shotgun (WGS) entry which is preliminary data.</text>
</comment>
<dbReference type="PANTHER" id="PTHR22765">
    <property type="entry name" value="RING FINGER AND PROTEASE ASSOCIATED DOMAIN-CONTAINING"/>
    <property type="match status" value="1"/>
</dbReference>
<name>A0A7J7NX88_9MAGN</name>
<dbReference type="Proteomes" id="UP000541444">
    <property type="component" value="Unassembled WGS sequence"/>
</dbReference>
<dbReference type="InterPro" id="IPR013083">
    <property type="entry name" value="Znf_RING/FYVE/PHD"/>
</dbReference>
<dbReference type="InterPro" id="IPR051826">
    <property type="entry name" value="E3_ubiquitin-ligase_domain"/>
</dbReference>
<keyword evidence="6" id="KW-0833">Ubl conjugation pathway</keyword>
<dbReference type="Gene3D" id="3.30.40.10">
    <property type="entry name" value="Zinc/RING finger domain, C3HC4 (zinc finger)"/>
    <property type="match status" value="1"/>
</dbReference>
<dbReference type="OrthoDB" id="8062037at2759"/>
<gene>
    <name evidence="10" type="ORF">GIB67_007201</name>
</gene>
<organism evidence="10 11">
    <name type="scientific">Kingdonia uniflora</name>
    <dbReference type="NCBI Taxonomy" id="39325"/>
    <lineage>
        <taxon>Eukaryota</taxon>
        <taxon>Viridiplantae</taxon>
        <taxon>Streptophyta</taxon>
        <taxon>Embryophyta</taxon>
        <taxon>Tracheophyta</taxon>
        <taxon>Spermatophyta</taxon>
        <taxon>Magnoliopsida</taxon>
        <taxon>Ranunculales</taxon>
        <taxon>Circaeasteraceae</taxon>
        <taxon>Kingdonia</taxon>
    </lineage>
</organism>
<dbReference type="SMART" id="SM00184">
    <property type="entry name" value="RING"/>
    <property type="match status" value="1"/>
</dbReference>
<sequence>MADVVHHYLPPQFLDFEEELDEIETLNSFSYYINEFNHEEELEEIETLNTLSYQIEEEEPFPFFCFQSQFSDGDTDKIIGSDGSEYELGVFAQRDVHQVSNSNVVIIDDDDDGFVQDPLFRVSDVSHEMGSNQFELGLGFDGVVEEEDEENCDLGLGVVGFDGVHEEEDNDNENCNFGLGFEGVHEEEDNDDDNCDFGLGLGLGFEGVHEEEDNDEENCDFGLGFDGVQDDNEYDDNGGFMVTDCGDDDDFFVGRRTESSVVEPFGDGVRVVGIGSDSDEDVDEEGDGCLEFHGDDDLECETEDFDPALCWDCLHIEDQHESNEEFEWEEVINREGEGDVLNMIIDGEEERTVSIETTIRNLDWEVLLGNYGRMNTSELEHDDYDYPTEYEMLFGQFTENEQSQRGSPPTARSFVEKLPSFCLTQEDVDSKNALCAVCKDDISVEEEAKLLPCSHYYHGDCILPWLNIRNTCPVCRFELPTDDTEYERQRIERDHRNVSGESQVRHDFEIFPSDVHHLD</sequence>
<evidence type="ECO:0000256" key="5">
    <source>
        <dbReference type="ARBA" id="ARBA00022771"/>
    </source>
</evidence>
<keyword evidence="11" id="KW-1185">Reference proteome</keyword>
<protein>
    <recommendedName>
        <fullName evidence="2">RING-type E3 ubiquitin transferase</fullName>
        <ecNumber evidence="2">2.3.2.27</ecNumber>
    </recommendedName>
</protein>
<dbReference type="Pfam" id="PF13639">
    <property type="entry name" value="zf-RING_2"/>
    <property type="match status" value="1"/>
</dbReference>
<evidence type="ECO:0000256" key="2">
    <source>
        <dbReference type="ARBA" id="ARBA00012483"/>
    </source>
</evidence>
<proteinExistence type="predicted"/>
<evidence type="ECO:0000313" key="11">
    <source>
        <dbReference type="Proteomes" id="UP000541444"/>
    </source>
</evidence>
<keyword evidence="7" id="KW-0862">Zinc</keyword>
<dbReference type="AlphaFoldDB" id="A0A7J7NX88"/>
<dbReference type="PROSITE" id="PS50089">
    <property type="entry name" value="ZF_RING_2"/>
    <property type="match status" value="1"/>
</dbReference>
<comment type="catalytic activity">
    <reaction evidence="1">
        <text>S-ubiquitinyl-[E2 ubiquitin-conjugating enzyme]-L-cysteine + [acceptor protein]-L-lysine = [E2 ubiquitin-conjugating enzyme]-L-cysteine + N(6)-ubiquitinyl-[acceptor protein]-L-lysine.</text>
        <dbReference type="EC" id="2.3.2.27"/>
    </reaction>
</comment>
<evidence type="ECO:0000256" key="8">
    <source>
        <dbReference type="PROSITE-ProRule" id="PRU00175"/>
    </source>
</evidence>
<dbReference type="FunFam" id="3.30.40.10:FF:000022">
    <property type="entry name" value="E3 ubiquitin-protein ligase RING1-like"/>
    <property type="match status" value="1"/>
</dbReference>
<dbReference type="EMBL" id="JACGCM010000455">
    <property type="protein sequence ID" value="KAF6171680.1"/>
    <property type="molecule type" value="Genomic_DNA"/>
</dbReference>
<evidence type="ECO:0000259" key="9">
    <source>
        <dbReference type="PROSITE" id="PS50089"/>
    </source>
</evidence>
<reference evidence="10 11" key="1">
    <citation type="journal article" date="2020" name="IScience">
        <title>Genome Sequencing of the Endangered Kingdonia uniflora (Circaeasteraceae, Ranunculales) Reveals Potential Mechanisms of Evolutionary Specialization.</title>
        <authorList>
            <person name="Sun Y."/>
            <person name="Deng T."/>
            <person name="Zhang A."/>
            <person name="Moore M.J."/>
            <person name="Landis J.B."/>
            <person name="Lin N."/>
            <person name="Zhang H."/>
            <person name="Zhang X."/>
            <person name="Huang J."/>
            <person name="Zhang X."/>
            <person name="Sun H."/>
            <person name="Wang H."/>
        </authorList>
    </citation>
    <scope>NUCLEOTIDE SEQUENCE [LARGE SCALE GENOMIC DNA]</scope>
    <source>
        <strain evidence="10">TB1705</strain>
        <tissue evidence="10">Leaf</tissue>
    </source>
</reference>
<dbReference type="SUPFAM" id="SSF57850">
    <property type="entry name" value="RING/U-box"/>
    <property type="match status" value="1"/>
</dbReference>
<keyword evidence="4" id="KW-0479">Metal-binding</keyword>
<dbReference type="EC" id="2.3.2.27" evidence="2"/>
<keyword evidence="3" id="KW-0808">Transferase</keyword>
<evidence type="ECO:0000256" key="1">
    <source>
        <dbReference type="ARBA" id="ARBA00000900"/>
    </source>
</evidence>
<evidence type="ECO:0000256" key="6">
    <source>
        <dbReference type="ARBA" id="ARBA00022786"/>
    </source>
</evidence>
<feature type="domain" description="RING-type" evidence="9">
    <location>
        <begin position="435"/>
        <end position="476"/>
    </location>
</feature>
<keyword evidence="5 8" id="KW-0863">Zinc-finger</keyword>
<dbReference type="GO" id="GO:0061630">
    <property type="term" value="F:ubiquitin protein ligase activity"/>
    <property type="evidence" value="ECO:0007669"/>
    <property type="project" value="UniProtKB-EC"/>
</dbReference>
<evidence type="ECO:0000256" key="7">
    <source>
        <dbReference type="ARBA" id="ARBA00022833"/>
    </source>
</evidence>